<dbReference type="Proteomes" id="UP000805649">
    <property type="component" value="Unassembled WGS sequence"/>
</dbReference>
<organism evidence="1 2">
    <name type="scientific">Colletotrichum truncatum</name>
    <name type="common">Anthracnose fungus</name>
    <name type="synonym">Colletotrichum capsici</name>
    <dbReference type="NCBI Taxonomy" id="5467"/>
    <lineage>
        <taxon>Eukaryota</taxon>
        <taxon>Fungi</taxon>
        <taxon>Dikarya</taxon>
        <taxon>Ascomycota</taxon>
        <taxon>Pezizomycotina</taxon>
        <taxon>Sordariomycetes</taxon>
        <taxon>Hypocreomycetidae</taxon>
        <taxon>Glomerellales</taxon>
        <taxon>Glomerellaceae</taxon>
        <taxon>Colletotrichum</taxon>
        <taxon>Colletotrichum truncatum species complex</taxon>
    </lineage>
</organism>
<evidence type="ECO:0000313" key="2">
    <source>
        <dbReference type="Proteomes" id="UP000805649"/>
    </source>
</evidence>
<name>A0ACC3YTP2_COLTU</name>
<gene>
    <name evidence="1" type="ORF">CTRU02_209902</name>
</gene>
<keyword evidence="2" id="KW-1185">Reference proteome</keyword>
<protein>
    <submittedName>
        <fullName evidence="1">Uncharacterized protein</fullName>
    </submittedName>
</protein>
<accession>A0ACC3YTP2</accession>
<evidence type="ECO:0000313" key="1">
    <source>
        <dbReference type="EMBL" id="KAL0935311.1"/>
    </source>
</evidence>
<reference evidence="1 2" key="1">
    <citation type="journal article" date="2020" name="Phytopathology">
        <title>Genome Sequence Resources of Colletotrichum truncatum, C. plurivorum, C. musicola, and C. sojae: Four Species Pathogenic to Soybean (Glycine max).</title>
        <authorList>
            <person name="Rogerio F."/>
            <person name="Boufleur T.R."/>
            <person name="Ciampi-Guillardi M."/>
            <person name="Sukno S.A."/>
            <person name="Thon M.R."/>
            <person name="Massola Junior N.S."/>
            <person name="Baroncelli R."/>
        </authorList>
    </citation>
    <scope>NUCLEOTIDE SEQUENCE [LARGE SCALE GENOMIC DNA]</scope>
    <source>
        <strain evidence="1 2">CMES1059</strain>
    </source>
</reference>
<dbReference type="EMBL" id="VUJX02000006">
    <property type="protein sequence ID" value="KAL0935311.1"/>
    <property type="molecule type" value="Genomic_DNA"/>
</dbReference>
<comment type="caution">
    <text evidence="1">The sequence shown here is derived from an EMBL/GenBank/DDBJ whole genome shotgun (WGS) entry which is preliminary data.</text>
</comment>
<proteinExistence type="predicted"/>
<sequence>MSFLRLVLIRSPILPARILPIPQPCTLRPQLLQKSLPQHSLRRSFASAPGGTKGPGAAVSKSAASGPAAGSGTSPARSTQQLLPEKLLIYHAGRGKIGFVAGLKITTIFVAAVFVLVMEPAMYRNEMSAAQIAMACNILAGCAVTPLLYVAYFSAPFVTHVFLRLPPYARQSRALLERYVRALPPAAQLEVGTLGLAARPRATLVSAGDLRPLPKDAGFLKSRGNLVTHTRDVSDLMARKKWYHYRPVSQFMLQTGAGSHGKSGFKNTAKDSWVYDIIHPLLGKRKQ</sequence>